<evidence type="ECO:0000256" key="13">
    <source>
        <dbReference type="ARBA" id="ARBA00043078"/>
    </source>
</evidence>
<dbReference type="GO" id="GO:0071555">
    <property type="term" value="P:cell wall organization"/>
    <property type="evidence" value="ECO:0007669"/>
    <property type="project" value="UniProtKB-KW"/>
</dbReference>
<dbReference type="SUPFAM" id="SSF51445">
    <property type="entry name" value="(Trans)glycosidases"/>
    <property type="match status" value="3"/>
</dbReference>
<evidence type="ECO:0000256" key="14">
    <source>
        <dbReference type="SAM" id="SignalP"/>
    </source>
</evidence>
<keyword evidence="4" id="KW-1003">Cell membrane</keyword>
<dbReference type="Proteomes" id="UP000030762">
    <property type="component" value="Unassembled WGS sequence"/>
</dbReference>
<evidence type="ECO:0000256" key="4">
    <source>
        <dbReference type="ARBA" id="ARBA00022475"/>
    </source>
</evidence>
<dbReference type="PANTHER" id="PTHR16631">
    <property type="entry name" value="GLUCAN 1,3-BETA-GLUCOSIDASE"/>
    <property type="match status" value="1"/>
</dbReference>
<dbReference type="STRING" id="1156394.T0S1W8"/>
<dbReference type="GO" id="GO:0042973">
    <property type="term" value="F:glucan endo-1,3-beta-D-glucosidase activity"/>
    <property type="evidence" value="ECO:0007669"/>
    <property type="project" value="UniProtKB-EC"/>
</dbReference>
<evidence type="ECO:0000313" key="15">
    <source>
        <dbReference type="EMBL" id="EQC36727.1"/>
    </source>
</evidence>
<gene>
    <name evidence="15" type="ORF">SDRG_06162</name>
</gene>
<evidence type="ECO:0000256" key="5">
    <source>
        <dbReference type="ARBA" id="ARBA00022801"/>
    </source>
</evidence>
<accession>T0S1W8</accession>
<dbReference type="InterPro" id="IPR050732">
    <property type="entry name" value="Beta-glucan_modifiers"/>
</dbReference>
<sequence>MRKQLCLALCTAVAAAQSTVPGVVYFPDHRPGYPLSTRDRVNATAIALGIDADLALLAPHYQLLRTYRPAFHGVAITPIAARYDLHVYLGLDVGAIDYDKQVDAVIDALQTHPSTVDAIIVGSDSLQVVSTADLVSRIEALRSRVQSETSASHVKLGTAQHLEDWLNPLLSANMSAVEAAVDVVGVNYFPGRDANFDIDDPVALINGHWPLLQALYPSTKLTITETGYPTASLADATTYFNAFKHSAYAALGFYYAFFDRQLRDPSGDVDAYGLYTVDGTSKKILPDLNAVQNESAVFSSVVAGACYSPFHLDSYPLNGVAHGSLAAGMDQDFEIMKKYVAVVRTYYSTYMGVDVTPIAAKNQVPLYLGVFMTDQTWYGDQVNAAIQGAVKYPSTVKAILVGNENVIPVGPYSASYISSQISYIRSQIAIQSNGKVNSVLLGTVQRVTDWLNPSLRTEMKNLADNSDIIGVNIYPFFDNSYDSSNPTVLLNALWDQMAAIYPASKLRLTETGFSTGGPPSPLSPRVVPSLNNAITYYTALSQWQPSQGGGELFWYTFFDLRADDRTQPQELEKYFGFFTASGQQKVAGFPPQYEAPAFTLAPVLPVVTVSPVTPTPERATPAPCTSVFMGANYDPFHNAAYPNNLPALRVAIAQDLAVVKKYFNVVRTVYTNFYGVEITPYLAAAQLDVYLGVFMTREGWYSSQVNSAISAVRGYGGHVRAILVGNENINMNENFAPSEVAAQVVAVRATLRAATGVNPVMGTAQKAATWLTGTTAMRALASACDVIGVTYQPFLDGKYDPTKPMAGLDLVWTQLKKLYPSAKLRLVDVTFPSAPIPSAFNSVATLALEQAFYSALLKWVAINCPTTERFWGTFFDNAALYRTGGLYTAARQPKSSAFPSPL</sequence>
<proteinExistence type="predicted"/>
<evidence type="ECO:0000256" key="11">
    <source>
        <dbReference type="ARBA" id="ARBA00037649"/>
    </source>
</evidence>
<dbReference type="eggNOG" id="ENOG502QV5T">
    <property type="taxonomic scope" value="Eukaryota"/>
</dbReference>
<evidence type="ECO:0000256" key="9">
    <source>
        <dbReference type="ARBA" id="ARBA00023316"/>
    </source>
</evidence>
<keyword evidence="16" id="KW-1185">Reference proteome</keyword>
<reference evidence="15 16" key="1">
    <citation type="submission" date="2012-04" db="EMBL/GenBank/DDBJ databases">
        <title>The Genome Sequence of Saprolegnia declina VS20.</title>
        <authorList>
            <consortium name="The Broad Institute Genome Sequencing Platform"/>
            <person name="Russ C."/>
            <person name="Nusbaum C."/>
            <person name="Tyler B."/>
            <person name="van West P."/>
            <person name="Dieguez-Uribeondo J."/>
            <person name="de Bruijn I."/>
            <person name="Tripathy S."/>
            <person name="Jiang R."/>
            <person name="Young S.K."/>
            <person name="Zeng Q."/>
            <person name="Gargeya S."/>
            <person name="Fitzgerald M."/>
            <person name="Haas B."/>
            <person name="Abouelleil A."/>
            <person name="Alvarado L."/>
            <person name="Arachchi H.M."/>
            <person name="Berlin A."/>
            <person name="Chapman S.B."/>
            <person name="Goldberg J."/>
            <person name="Griggs A."/>
            <person name="Gujja S."/>
            <person name="Hansen M."/>
            <person name="Howarth C."/>
            <person name="Imamovic A."/>
            <person name="Larimer J."/>
            <person name="McCowen C."/>
            <person name="Montmayeur A."/>
            <person name="Murphy C."/>
            <person name="Neiman D."/>
            <person name="Pearson M."/>
            <person name="Priest M."/>
            <person name="Roberts A."/>
            <person name="Saif S."/>
            <person name="Shea T."/>
            <person name="Sisk P."/>
            <person name="Sykes S."/>
            <person name="Wortman J."/>
            <person name="Nusbaum C."/>
            <person name="Birren B."/>
        </authorList>
    </citation>
    <scope>NUCLEOTIDE SEQUENCE [LARGE SCALE GENOMIC DNA]</scope>
    <source>
        <strain evidence="15 16">VS20</strain>
    </source>
</reference>
<comment type="function">
    <text evidence="11">Glucanases play a role in cell expansion during growth, in cell-cell fusion during mating, and in spore release during sporulation. This enzyme may be involved in beta-glucan degradation. Active on laminarin and lichenan.</text>
</comment>
<comment type="subcellular location">
    <subcellularLocation>
        <location evidence="2">Cell membrane</location>
    </subcellularLocation>
</comment>
<keyword evidence="14" id="KW-0732">Signal</keyword>
<feature type="chain" id="PRO_5004584302" description="glucan endo-1,3-beta-D-glucosidase" evidence="14">
    <location>
        <begin position="17"/>
        <end position="902"/>
    </location>
</feature>
<dbReference type="InterPro" id="IPR017853">
    <property type="entry name" value="GH"/>
</dbReference>
<keyword evidence="10" id="KW-0624">Polysaccharide degradation</keyword>
<evidence type="ECO:0000256" key="1">
    <source>
        <dbReference type="ARBA" id="ARBA00000382"/>
    </source>
</evidence>
<evidence type="ECO:0000313" key="16">
    <source>
        <dbReference type="Proteomes" id="UP000030762"/>
    </source>
</evidence>
<keyword evidence="6" id="KW-0472">Membrane</keyword>
<evidence type="ECO:0000256" key="10">
    <source>
        <dbReference type="ARBA" id="ARBA00023326"/>
    </source>
</evidence>
<evidence type="ECO:0000256" key="6">
    <source>
        <dbReference type="ARBA" id="ARBA00023136"/>
    </source>
</evidence>
<evidence type="ECO:0000256" key="7">
    <source>
        <dbReference type="ARBA" id="ARBA00023180"/>
    </source>
</evidence>
<dbReference type="GO" id="GO:0005886">
    <property type="term" value="C:plasma membrane"/>
    <property type="evidence" value="ECO:0007669"/>
    <property type="project" value="UniProtKB-SubCell"/>
</dbReference>
<dbReference type="RefSeq" id="XP_008610148.1">
    <property type="nucleotide sequence ID" value="XM_008611926.1"/>
</dbReference>
<evidence type="ECO:0000256" key="3">
    <source>
        <dbReference type="ARBA" id="ARBA00012780"/>
    </source>
</evidence>
<dbReference type="InParanoid" id="T0S1W8"/>
<evidence type="ECO:0000256" key="2">
    <source>
        <dbReference type="ARBA" id="ARBA00004236"/>
    </source>
</evidence>
<keyword evidence="5" id="KW-0378">Hydrolase</keyword>
<evidence type="ECO:0000256" key="8">
    <source>
        <dbReference type="ARBA" id="ARBA00023277"/>
    </source>
</evidence>
<dbReference type="OrthoDB" id="77201at2759"/>
<evidence type="ECO:0000256" key="12">
    <source>
        <dbReference type="ARBA" id="ARBA00042373"/>
    </source>
</evidence>
<dbReference type="EC" id="3.2.1.39" evidence="3"/>
<dbReference type="GeneID" id="19946889"/>
<comment type="catalytic activity">
    <reaction evidence="1">
        <text>Hydrolysis of (1-&gt;3)-beta-D-glucosidic linkages in (1-&gt;3)-beta-D-glucans.</text>
        <dbReference type="EC" id="3.2.1.39"/>
    </reaction>
</comment>
<dbReference type="EMBL" id="JH767147">
    <property type="protein sequence ID" value="EQC36727.1"/>
    <property type="molecule type" value="Genomic_DNA"/>
</dbReference>
<dbReference type="Gene3D" id="3.20.20.80">
    <property type="entry name" value="Glycosidases"/>
    <property type="match status" value="1"/>
</dbReference>
<dbReference type="PANTHER" id="PTHR16631:SF17">
    <property type="entry name" value="GLUCAN ENDO-1,3-BETA-GLUCOSIDASE BTGC"/>
    <property type="match status" value="1"/>
</dbReference>
<protein>
    <recommendedName>
        <fullName evidence="3">glucan endo-1,3-beta-D-glucosidase</fullName>
        <ecNumber evidence="3">3.2.1.39</ecNumber>
    </recommendedName>
    <alternativeName>
        <fullName evidence="13">Endo-1,3-beta-glucanase btgC</fullName>
    </alternativeName>
    <alternativeName>
        <fullName evidence="12">Laminarinase btgC</fullName>
    </alternativeName>
</protein>
<dbReference type="AlphaFoldDB" id="T0S1W8"/>
<organism evidence="15 16">
    <name type="scientific">Saprolegnia diclina (strain VS20)</name>
    <dbReference type="NCBI Taxonomy" id="1156394"/>
    <lineage>
        <taxon>Eukaryota</taxon>
        <taxon>Sar</taxon>
        <taxon>Stramenopiles</taxon>
        <taxon>Oomycota</taxon>
        <taxon>Saprolegniomycetes</taxon>
        <taxon>Saprolegniales</taxon>
        <taxon>Saprolegniaceae</taxon>
        <taxon>Saprolegnia</taxon>
    </lineage>
</organism>
<name>T0S1W8_SAPDV</name>
<keyword evidence="8" id="KW-0119">Carbohydrate metabolism</keyword>
<feature type="signal peptide" evidence="14">
    <location>
        <begin position="1"/>
        <end position="16"/>
    </location>
</feature>
<keyword evidence="7" id="KW-0325">Glycoprotein</keyword>
<keyword evidence="9" id="KW-0961">Cell wall biogenesis/degradation</keyword>
<dbReference type="OMA" id="ALINGHW"/>
<dbReference type="VEuPathDB" id="FungiDB:SDRG_06162"/>
<dbReference type="GO" id="GO:0000272">
    <property type="term" value="P:polysaccharide catabolic process"/>
    <property type="evidence" value="ECO:0007669"/>
    <property type="project" value="UniProtKB-KW"/>
</dbReference>